<evidence type="ECO:0000256" key="1">
    <source>
        <dbReference type="ARBA" id="ARBA00023002"/>
    </source>
</evidence>
<sequence>MSPVGGVGINVAIQDAAAAARLLYQPLREHRVTESDLAAVQRRRALPTTVTQGLQRILHRQVMAPVMAGADITPPGALVRIVRRLPQLTAFPAYLVGTGVRPEHVPLPARR</sequence>
<organism evidence="3 4">
    <name type="scientific">Mycolicibacterium conceptionense</name>
    <dbReference type="NCBI Taxonomy" id="451644"/>
    <lineage>
        <taxon>Bacteria</taxon>
        <taxon>Bacillati</taxon>
        <taxon>Actinomycetota</taxon>
        <taxon>Actinomycetes</taxon>
        <taxon>Mycobacteriales</taxon>
        <taxon>Mycobacteriaceae</taxon>
        <taxon>Mycolicibacterium</taxon>
    </lineage>
</organism>
<dbReference type="GO" id="GO:0016491">
    <property type="term" value="F:oxidoreductase activity"/>
    <property type="evidence" value="ECO:0007669"/>
    <property type="project" value="UniProtKB-KW"/>
</dbReference>
<evidence type="ECO:0000313" key="4">
    <source>
        <dbReference type="Proteomes" id="UP000182227"/>
    </source>
</evidence>
<dbReference type="InterPro" id="IPR050631">
    <property type="entry name" value="PheA/TfdB_FAD_monoxygenase"/>
</dbReference>
<gene>
    <name evidence="3" type="ORF">BN970_00295</name>
</gene>
<dbReference type="Gene3D" id="3.50.50.60">
    <property type="entry name" value="FAD/NAD(P)-binding domain"/>
    <property type="match status" value="1"/>
</dbReference>
<protein>
    <submittedName>
        <fullName evidence="3">Oxidoreductase</fullName>
    </submittedName>
</protein>
<dbReference type="PANTHER" id="PTHR43476:SF5">
    <property type="entry name" value="FAD-DEPENDENT MONOOXYGENASE"/>
    <property type="match status" value="1"/>
</dbReference>
<dbReference type="InterPro" id="IPR036188">
    <property type="entry name" value="FAD/NAD-bd_sf"/>
</dbReference>
<proteinExistence type="predicted"/>
<name>A0A0U1CVT9_9MYCO</name>
<dbReference type="SUPFAM" id="SSF51905">
    <property type="entry name" value="FAD/NAD(P)-binding domain"/>
    <property type="match status" value="1"/>
</dbReference>
<reference evidence="3 4" key="1">
    <citation type="submission" date="2015-03" db="EMBL/GenBank/DDBJ databases">
        <authorList>
            <person name="Murphy D."/>
        </authorList>
    </citation>
    <scope>NUCLEOTIDE SEQUENCE [LARGE SCALE GENOMIC DNA]</scope>
    <source>
        <strain evidence="3 4">D16</strain>
    </source>
</reference>
<dbReference type="Proteomes" id="UP000182227">
    <property type="component" value="Unassembled WGS sequence"/>
</dbReference>
<dbReference type="Pfam" id="PF01494">
    <property type="entry name" value="FAD_binding_3"/>
    <property type="match status" value="1"/>
</dbReference>
<accession>A0A0U1CVT9</accession>
<evidence type="ECO:0000313" key="3">
    <source>
        <dbReference type="EMBL" id="CQD02880.1"/>
    </source>
</evidence>
<dbReference type="GO" id="GO:0071949">
    <property type="term" value="F:FAD binding"/>
    <property type="evidence" value="ECO:0007669"/>
    <property type="project" value="InterPro"/>
</dbReference>
<evidence type="ECO:0000259" key="2">
    <source>
        <dbReference type="Pfam" id="PF01494"/>
    </source>
</evidence>
<dbReference type="EMBL" id="CTEF01000001">
    <property type="protein sequence ID" value="CQD02880.1"/>
    <property type="molecule type" value="Genomic_DNA"/>
</dbReference>
<keyword evidence="1" id="KW-0560">Oxidoreductase</keyword>
<dbReference type="InterPro" id="IPR002938">
    <property type="entry name" value="FAD-bd"/>
</dbReference>
<feature type="domain" description="FAD-binding" evidence="2">
    <location>
        <begin position="1"/>
        <end position="52"/>
    </location>
</feature>
<dbReference type="PANTHER" id="PTHR43476">
    <property type="entry name" value="3-(3-HYDROXY-PHENYL)PROPIONATE/3-HYDROXYCINNAMIC ACID HYDROXYLASE"/>
    <property type="match status" value="1"/>
</dbReference>
<dbReference type="AlphaFoldDB" id="A0A0U1CVT9"/>